<dbReference type="InterPro" id="IPR001841">
    <property type="entry name" value="Znf_RING"/>
</dbReference>
<evidence type="ECO:0000256" key="13">
    <source>
        <dbReference type="ARBA" id="ARBA00022771"/>
    </source>
</evidence>
<keyword evidence="4" id="KW-1113">Inhibition of host RLR pathway by virus</keyword>
<dbReference type="GeneID" id="80532123"/>
<keyword evidence="10" id="KW-0808">Transferase</keyword>
<dbReference type="Gene3D" id="3.30.40.10">
    <property type="entry name" value="Zinc/RING finger domain, C3HC4 (zinc finger)"/>
    <property type="match status" value="1"/>
</dbReference>
<keyword evidence="5" id="KW-0678">Repressor</keyword>
<evidence type="ECO:0000256" key="16">
    <source>
        <dbReference type="ARBA" id="ARBA00022843"/>
    </source>
</evidence>
<dbReference type="PANTHER" id="PTHR46077:SF1">
    <property type="entry name" value="TOP1 BINDING ARGININE_SERINE RICH PROTEIN, E3 UBIQUITIN LIGASE"/>
    <property type="match status" value="1"/>
</dbReference>
<dbReference type="EMBL" id="MF431611">
    <property type="protein sequence ID" value="AUS94715.1"/>
    <property type="molecule type" value="Genomic_DNA"/>
</dbReference>
<evidence type="ECO:0000256" key="24">
    <source>
        <dbReference type="ARBA" id="ARBA00070558"/>
    </source>
</evidence>
<dbReference type="PROSITE" id="PS00518">
    <property type="entry name" value="ZF_RING_1"/>
    <property type="match status" value="1"/>
</dbReference>
<evidence type="ECO:0000256" key="9">
    <source>
        <dbReference type="ARBA" id="ARBA00022662"/>
    </source>
</evidence>
<evidence type="ECO:0000256" key="3">
    <source>
        <dbReference type="ARBA" id="ARBA00022444"/>
    </source>
</evidence>
<keyword evidence="20" id="KW-0010">Activator</keyword>
<dbReference type="RefSeq" id="YP_010795103.1">
    <property type="nucleotide sequence ID" value="NC_075566.1"/>
</dbReference>
<keyword evidence="13" id="KW-0863">Zinc-finger</keyword>
<dbReference type="GO" id="GO:0003677">
    <property type="term" value="F:DNA binding"/>
    <property type="evidence" value="ECO:0007669"/>
    <property type="project" value="UniProtKB-KW"/>
</dbReference>
<evidence type="ECO:0000256" key="5">
    <source>
        <dbReference type="ARBA" id="ARBA00022491"/>
    </source>
</evidence>
<keyword evidence="7" id="KW-0945">Host-virus interaction</keyword>
<feature type="compositionally biased region" description="Basic residues" evidence="26">
    <location>
        <begin position="293"/>
        <end position="302"/>
    </location>
</feature>
<dbReference type="FunFam" id="3.30.40.10:FF:000136">
    <property type="entry name" value="E3 ubiquitin-protein ligase Topors"/>
    <property type="match status" value="1"/>
</dbReference>
<dbReference type="GO" id="GO:0039548">
    <property type="term" value="P:symbiont-mediated suppression of host cytoplasmic pattern recognition receptor signaling pathway via inhibition of IRF3 activity"/>
    <property type="evidence" value="ECO:0007669"/>
    <property type="project" value="UniProtKB-KW"/>
</dbReference>
<evidence type="ECO:0000256" key="26">
    <source>
        <dbReference type="SAM" id="MobiDB-lite"/>
    </source>
</evidence>
<feature type="compositionally biased region" description="Polar residues" evidence="26">
    <location>
        <begin position="330"/>
        <end position="339"/>
    </location>
</feature>
<evidence type="ECO:0000256" key="15">
    <source>
        <dbReference type="ARBA" id="ARBA00022833"/>
    </source>
</evidence>
<keyword evidence="17" id="KW-1092">Inhibition of host IRF3 by virus</keyword>
<evidence type="ECO:0000256" key="6">
    <source>
        <dbReference type="ARBA" id="ARBA00022504"/>
    </source>
</evidence>
<dbReference type="GO" id="GO:0039593">
    <property type="term" value="P:symbiont-mediated perturbation of host exit from mitosis"/>
    <property type="evidence" value="ECO:0007669"/>
    <property type="project" value="UniProtKB-KW"/>
</dbReference>
<evidence type="ECO:0000256" key="4">
    <source>
        <dbReference type="ARBA" id="ARBA00022482"/>
    </source>
</evidence>
<accession>A0A2K9QPL7</accession>
<keyword evidence="21" id="KW-0804">Transcription</keyword>
<evidence type="ECO:0000256" key="14">
    <source>
        <dbReference type="ARBA" id="ARBA00022786"/>
    </source>
</evidence>
<organism evidence="28 29">
    <name type="scientific">Equid alphaherpesvirus 8</name>
    <dbReference type="NCBI Taxonomy" id="39637"/>
    <lineage>
        <taxon>Viruses</taxon>
        <taxon>Duplodnaviria</taxon>
        <taxon>Heunggongvirae</taxon>
        <taxon>Peploviricota</taxon>
        <taxon>Herviviricetes</taxon>
        <taxon>Herpesvirales</taxon>
        <taxon>Orthoherpesviridae</taxon>
        <taxon>Alphaherpesvirinae</taxon>
        <taxon>Varicellovirus</taxon>
        <taxon>Varicellovirus equidalpha8</taxon>
    </lineage>
</organism>
<evidence type="ECO:0000256" key="21">
    <source>
        <dbReference type="ARBA" id="ARBA00023163"/>
    </source>
</evidence>
<evidence type="ECO:0000313" key="29">
    <source>
        <dbReference type="Proteomes" id="UP000326551"/>
    </source>
</evidence>
<dbReference type="Pfam" id="PF13639">
    <property type="entry name" value="zf-RING_2"/>
    <property type="match status" value="1"/>
</dbReference>
<feature type="region of interest" description="Disordered" evidence="26">
    <location>
        <begin position="371"/>
        <end position="398"/>
    </location>
</feature>
<evidence type="ECO:0000256" key="2">
    <source>
        <dbReference type="ARBA" id="ARBA00012483"/>
    </source>
</evidence>
<protein>
    <recommendedName>
        <fullName evidence="24">E3 ubiquitin-protein ligase ICP0</fullName>
        <ecNumber evidence="2">2.3.2.27</ecNumber>
    </recommendedName>
    <alternativeName>
        <fullName evidence="25">RING-type E3 ubiquitin transferase ICP0</fullName>
    </alternativeName>
</protein>
<dbReference type="GO" id="GO:0061630">
    <property type="term" value="F:ubiquitin protein ligase activity"/>
    <property type="evidence" value="ECO:0007669"/>
    <property type="project" value="UniProtKB-EC"/>
</dbReference>
<dbReference type="SUPFAM" id="SSF57850">
    <property type="entry name" value="RING/U-box"/>
    <property type="match status" value="1"/>
</dbReference>
<evidence type="ECO:0000256" key="19">
    <source>
        <dbReference type="ARBA" id="ARBA00023125"/>
    </source>
</evidence>
<dbReference type="InterPro" id="IPR017907">
    <property type="entry name" value="Znf_RING_CS"/>
</dbReference>
<feature type="domain" description="RING-type" evidence="27">
    <location>
        <begin position="8"/>
        <end position="48"/>
    </location>
</feature>
<keyword evidence="11" id="KW-1128">Modulation of host ubiquitin pathway by viral E3 ligase</keyword>
<dbReference type="EC" id="2.3.2.27" evidence="2"/>
<feature type="region of interest" description="Disordered" evidence="26">
    <location>
        <begin position="415"/>
        <end position="435"/>
    </location>
</feature>
<evidence type="ECO:0000256" key="8">
    <source>
        <dbReference type="ARBA" id="ARBA00022632"/>
    </source>
</evidence>
<keyword evidence="12" id="KW-0479">Metal-binding</keyword>
<evidence type="ECO:0000256" key="23">
    <source>
        <dbReference type="ARBA" id="ARBA00056626"/>
    </source>
</evidence>
<keyword evidence="6" id="KW-1121">Modulation of host cell cycle by virus</keyword>
<evidence type="ECO:0000256" key="22">
    <source>
        <dbReference type="ARBA" id="ARBA00023280"/>
    </source>
</evidence>
<evidence type="ECO:0000256" key="17">
    <source>
        <dbReference type="ARBA" id="ARBA00022931"/>
    </source>
</evidence>
<dbReference type="PROSITE" id="PS50089">
    <property type="entry name" value="ZF_RING_2"/>
    <property type="match status" value="1"/>
</dbReference>
<dbReference type="CDD" id="cd23130">
    <property type="entry name" value="RING-HC_EHV1-like"/>
    <property type="match status" value="1"/>
</dbReference>
<keyword evidence="29" id="KW-1185">Reference proteome</keyword>
<evidence type="ECO:0000256" key="18">
    <source>
        <dbReference type="ARBA" id="ARBA00023015"/>
    </source>
</evidence>
<feature type="region of interest" description="Disordered" evidence="26">
    <location>
        <begin position="207"/>
        <end position="339"/>
    </location>
</feature>
<evidence type="ECO:0000256" key="25">
    <source>
        <dbReference type="ARBA" id="ARBA00082466"/>
    </source>
</evidence>
<dbReference type="InterPro" id="IPR013083">
    <property type="entry name" value="Znf_RING/FYVE/PHD"/>
</dbReference>
<name>A0A2K9QPL7_9ALPH</name>
<proteinExistence type="predicted"/>
<dbReference type="GO" id="GO:0006513">
    <property type="term" value="P:protein monoubiquitination"/>
    <property type="evidence" value="ECO:0007669"/>
    <property type="project" value="TreeGrafter"/>
</dbReference>
<dbReference type="GO" id="GO:0008270">
    <property type="term" value="F:zinc ion binding"/>
    <property type="evidence" value="ECO:0007669"/>
    <property type="project" value="UniProtKB-KW"/>
</dbReference>
<keyword evidence="3" id="KW-1098">Inhibition of host mitotic exit by virus</keyword>
<keyword evidence="19" id="KW-0238">DNA-binding</keyword>
<dbReference type="GO" id="GO:0000209">
    <property type="term" value="P:protein polyubiquitination"/>
    <property type="evidence" value="ECO:0007669"/>
    <property type="project" value="TreeGrafter"/>
</dbReference>
<comment type="function">
    <text evidence="23">Evades nuclear antiviral defenses triggered by dsDNA viruses. Acts during the initial stages of lytic infection and the reactivation of latent viral genome. Prevents the antiviral effect of nuclear bodies by degrading host PML and SP100.</text>
</comment>
<dbReference type="GO" id="GO:0016874">
    <property type="term" value="F:ligase activity"/>
    <property type="evidence" value="ECO:0007669"/>
    <property type="project" value="UniProtKB-KW"/>
</dbReference>
<gene>
    <name evidence="28" type="primary">ORF63</name>
</gene>
<evidence type="ECO:0000256" key="7">
    <source>
        <dbReference type="ARBA" id="ARBA00022581"/>
    </source>
</evidence>
<keyword evidence="28" id="KW-0436">Ligase</keyword>
<keyword evidence="15" id="KW-0862">Zinc</keyword>
<evidence type="ECO:0000256" key="12">
    <source>
        <dbReference type="ARBA" id="ARBA00022723"/>
    </source>
</evidence>
<dbReference type="SMART" id="SM00184">
    <property type="entry name" value="RING"/>
    <property type="match status" value="1"/>
</dbReference>
<evidence type="ECO:0000256" key="20">
    <source>
        <dbReference type="ARBA" id="ARBA00023159"/>
    </source>
</evidence>
<keyword evidence="16" id="KW-0832">Ubl conjugation</keyword>
<dbReference type="PANTHER" id="PTHR46077">
    <property type="entry name" value="E3 UBIQUITIN-PROTEIN LIGASE TOPORS"/>
    <property type="match status" value="1"/>
</dbReference>
<keyword evidence="22" id="KW-0899">Viral immunoevasion</keyword>
<feature type="region of interest" description="Disordered" evidence="26">
    <location>
        <begin position="516"/>
        <end position="539"/>
    </location>
</feature>
<comment type="catalytic activity">
    <reaction evidence="1">
        <text>S-ubiquitinyl-[E2 ubiquitin-conjugating enzyme]-L-cysteine + [acceptor protein]-L-lysine = [E2 ubiquitin-conjugating enzyme]-L-cysteine + N(6)-ubiquitinyl-[acceptor protein]-L-lysine.</text>
        <dbReference type="EC" id="2.3.2.27"/>
    </reaction>
</comment>
<keyword evidence="9" id="KW-1130">Modulation of host ubiquitin pathway by virus</keyword>
<evidence type="ECO:0000313" key="28">
    <source>
        <dbReference type="EMBL" id="AUS94715.1"/>
    </source>
</evidence>
<dbReference type="KEGG" id="vg:80532123"/>
<keyword evidence="14" id="KW-0833">Ubl conjugation pathway</keyword>
<feature type="compositionally biased region" description="Acidic residues" evidence="26">
    <location>
        <begin position="234"/>
        <end position="243"/>
    </location>
</feature>
<dbReference type="Proteomes" id="UP000326551">
    <property type="component" value="Segment"/>
</dbReference>
<evidence type="ECO:0000259" key="27">
    <source>
        <dbReference type="PROSITE" id="PS50089"/>
    </source>
</evidence>
<dbReference type="GO" id="GO:0039648">
    <property type="term" value="P:symbiont-mediated perturbation of host ubiquitin-like protein modification"/>
    <property type="evidence" value="ECO:0007669"/>
    <property type="project" value="UniProtKB-KW"/>
</dbReference>
<reference evidence="28 29" key="1">
    <citation type="journal article" date="2018" name="PLoS ONE">
        <title>Equid herpesvirus 8: Complete genome sequence and association with abortion in mares.</title>
        <authorList>
            <person name="Garvey M."/>
            <person name="Suarez N.M."/>
            <person name="Kerr K."/>
            <person name="Hector R."/>
            <person name="Moloney-Quinn L."/>
            <person name="Arkins S."/>
            <person name="Davison A.J."/>
            <person name="Cullinane A."/>
        </authorList>
    </citation>
    <scope>NUCLEOTIDE SEQUENCE [LARGE SCALE GENOMIC DNA]</scope>
    <source>
        <strain evidence="28 29">EHV-8/IR/2003/19</strain>
    </source>
</reference>
<dbReference type="GO" id="GO:0075342">
    <property type="term" value="P:symbiont-mediated disruption of host cell PML body"/>
    <property type="evidence" value="ECO:0007669"/>
    <property type="project" value="UniProtKB-ARBA"/>
</dbReference>
<evidence type="ECO:0000256" key="11">
    <source>
        <dbReference type="ARBA" id="ARBA00022711"/>
    </source>
</evidence>
<evidence type="ECO:0000256" key="10">
    <source>
        <dbReference type="ARBA" id="ARBA00022679"/>
    </source>
</evidence>
<evidence type="ECO:0000256" key="1">
    <source>
        <dbReference type="ARBA" id="ARBA00000900"/>
    </source>
</evidence>
<keyword evidence="18" id="KW-0805">Transcription regulation</keyword>
<keyword evidence="8" id="KW-1090">Inhibition of host innate immune response by virus</keyword>
<sequence>MATVAERCPICLEDPPSNYSMALPCLHAFCYVCITRWIRQNPTCPLCKVPVESVVHTIESDSEFKETKVSVEFDYDSEEDEDSFEGQFLAVDTGNTPANISAWNGPMAFVPLNANGTAGAPRLQPLVDWLCDRLDLLFETPDLALVMRNIVMDTLCEHGCNEEELTRQFWPMFHEDTAPFVTDLIIQAELCIASRQILPIASGRGVEYIDSSSSSSSGEETDSDTEVDPNNLTDPEDTSDDTSTDNSSAPALAPRQNNSRPARARPARARPGPPTRGRRRGRRPAAPEPVGRRSARLRRRQPRTNPRTHGEDNGDIIDLTLDSDGGTEPANVSGSLNTTEQPVLIPDEEEVLPPSPHTSSNSAILCLVSAPTPSAAEPPRGQPVAPSGSSAEERPARPRCSLREFARRFMALAPRDSPTGEAAGSGRWGTGPRTTEPLTAAVVSVDQSYEGAGIFGGRSTQHVRRRTEDDFARRRGNVLLRPRRQSVPLVPYPDITSTSPLIRQGGQRVRDLQRAFQTQPSEPEEMRCPHNCQRYRRNQ</sequence>